<name>A0A0G0V0B5_9BACT</name>
<organism evidence="1 2">
    <name type="scientific">Candidatus Roizmanbacteria bacterium GW2011_GWA1_41_13</name>
    <dbReference type="NCBI Taxonomy" id="1618474"/>
    <lineage>
        <taxon>Bacteria</taxon>
        <taxon>Candidatus Roizmaniibacteriota</taxon>
    </lineage>
</organism>
<gene>
    <name evidence="1" type="ORF">UU41_C0008G0012</name>
</gene>
<sequence length="655" mass="76326">MLVIEYGIKVSRLMEVLRHSEQLPASPILQGVPLRDLVTHAAQERQDQRGAPISERVLFLAEAMETSDFWMELNQHLATDPIKRQSVGGVFFRGHGKRQLADFTWQSLFTSLDHFLTEFDLRATEYIFRYFRPQSRDERTIATMISTRNLALDRYPRLRRAYWDDYVEALNTPLFWEHLGEDLSTLPAPVATNKFFPKSAVREWESPILRDISPQQQNFQDGFKVPIQNERKILQIKYADLRQIVRDQFNTDARTFLLQFTPSAEDPDFLQVVDSVKRVLEERVLPTRTSLEGFRYITKEELDDIVANLNFWQELIADIEQSLDSRRQVFTFSMFLRHFDRERGEIAEGKMGSYAHLATAFTTQTQGKLRDLIRRPSAQLVHYLMWQYKPNKETDPHVQEAKTLCEEIFPQDCLFVRLQTDSFWQGLQMDLQIVEAKPTFFSFLRYYTERNPSCNIDLHEAYTGNHKDLLHRAYHKEKEFIKFVRSLGIKSISNYRKALVELFKYAAPVPIVELLQEKFPQEFSKQGIQEASMSKKRYSQAQDIVRDIALYGGKNEVVCKSKEEAIALKRKVQSAARIQAQSVGVRIQDNILVVKPGSKRTPEEKAEIEGRVKELRIQGMQNKDIAQYLGIHVHDVEYAVTKLIKKGEISARSKF</sequence>
<evidence type="ECO:0000313" key="2">
    <source>
        <dbReference type="Proteomes" id="UP000034961"/>
    </source>
</evidence>
<accession>A0A0G0V0B5</accession>
<dbReference type="Proteomes" id="UP000034961">
    <property type="component" value="Unassembled WGS sequence"/>
</dbReference>
<proteinExistence type="predicted"/>
<evidence type="ECO:0000313" key="1">
    <source>
        <dbReference type="EMBL" id="KKR94328.1"/>
    </source>
</evidence>
<dbReference type="AlphaFoldDB" id="A0A0G0V0B5"/>
<reference evidence="1 2" key="1">
    <citation type="journal article" date="2015" name="Nature">
        <title>rRNA introns, odd ribosomes, and small enigmatic genomes across a large radiation of phyla.</title>
        <authorList>
            <person name="Brown C.T."/>
            <person name="Hug L.A."/>
            <person name="Thomas B.C."/>
            <person name="Sharon I."/>
            <person name="Castelle C.J."/>
            <person name="Singh A."/>
            <person name="Wilkins M.J."/>
            <person name="Williams K.H."/>
            <person name="Banfield J.F."/>
        </authorList>
    </citation>
    <scope>NUCLEOTIDE SEQUENCE [LARGE SCALE GENOMIC DNA]</scope>
</reference>
<comment type="caution">
    <text evidence="1">The sequence shown here is derived from an EMBL/GenBank/DDBJ whole genome shotgun (WGS) entry which is preliminary data.</text>
</comment>
<protein>
    <submittedName>
        <fullName evidence="1">Uncharacterized protein</fullName>
    </submittedName>
</protein>
<dbReference type="EMBL" id="LCAN01000008">
    <property type="protein sequence ID" value="KKR94328.1"/>
    <property type="molecule type" value="Genomic_DNA"/>
</dbReference>